<evidence type="ECO:0000313" key="5">
    <source>
        <dbReference type="EMBL" id="GID58914.1"/>
    </source>
</evidence>
<dbReference type="InterPro" id="IPR011991">
    <property type="entry name" value="ArsR-like_HTH"/>
</dbReference>
<comment type="caution">
    <text evidence="5">The sequence shown here is derived from an EMBL/GenBank/DDBJ whole genome shotgun (WGS) entry which is preliminary data.</text>
</comment>
<dbReference type="PANTHER" id="PTHR43132:SF6">
    <property type="entry name" value="HTH-TYPE TRANSCRIPTIONAL REPRESSOR CZRA"/>
    <property type="match status" value="1"/>
</dbReference>
<dbReference type="PROSITE" id="PS50987">
    <property type="entry name" value="HTH_ARSR_2"/>
    <property type="match status" value="1"/>
</dbReference>
<keyword evidence="6" id="KW-1185">Reference proteome</keyword>
<dbReference type="EMBL" id="BOMG01000092">
    <property type="protein sequence ID" value="GID58914.1"/>
    <property type="molecule type" value="Genomic_DNA"/>
</dbReference>
<dbReference type="Proteomes" id="UP000612282">
    <property type="component" value="Unassembled WGS sequence"/>
</dbReference>
<evidence type="ECO:0000256" key="2">
    <source>
        <dbReference type="ARBA" id="ARBA00023125"/>
    </source>
</evidence>
<feature type="domain" description="HTH arsR-type" evidence="4">
    <location>
        <begin position="284"/>
        <end position="376"/>
    </location>
</feature>
<reference evidence="5 6" key="1">
    <citation type="submission" date="2021-01" db="EMBL/GenBank/DDBJ databases">
        <title>Whole genome shotgun sequence of Actinoplanes couchii NBRC 106145.</title>
        <authorList>
            <person name="Komaki H."/>
            <person name="Tamura T."/>
        </authorList>
    </citation>
    <scope>NUCLEOTIDE SEQUENCE [LARGE SCALE GENOMIC DNA]</scope>
    <source>
        <strain evidence="5 6">NBRC 106145</strain>
    </source>
</reference>
<protein>
    <submittedName>
        <fullName evidence="5">Transcriptional regulator</fullName>
    </submittedName>
</protein>
<dbReference type="SUPFAM" id="SSF46785">
    <property type="entry name" value="Winged helix' DNA-binding domain"/>
    <property type="match status" value="1"/>
</dbReference>
<dbReference type="SMART" id="SM00418">
    <property type="entry name" value="HTH_ARSR"/>
    <property type="match status" value="1"/>
</dbReference>
<gene>
    <name evidence="5" type="ORF">Aco03nite_073180</name>
</gene>
<evidence type="ECO:0000256" key="3">
    <source>
        <dbReference type="ARBA" id="ARBA00023163"/>
    </source>
</evidence>
<keyword evidence="3" id="KW-0804">Transcription</keyword>
<keyword evidence="2" id="KW-0238">DNA-binding</keyword>
<dbReference type="InterPro" id="IPR001845">
    <property type="entry name" value="HTH_ArsR_DNA-bd_dom"/>
</dbReference>
<dbReference type="Gene3D" id="1.10.10.10">
    <property type="entry name" value="Winged helix-like DNA-binding domain superfamily/Winged helix DNA-binding domain"/>
    <property type="match status" value="1"/>
</dbReference>
<dbReference type="PANTHER" id="PTHR43132">
    <property type="entry name" value="ARSENICAL RESISTANCE OPERON REPRESSOR ARSR-RELATED"/>
    <property type="match status" value="1"/>
</dbReference>
<evidence type="ECO:0000313" key="6">
    <source>
        <dbReference type="Proteomes" id="UP000612282"/>
    </source>
</evidence>
<dbReference type="Pfam" id="PF12840">
    <property type="entry name" value="HTH_20"/>
    <property type="match status" value="1"/>
</dbReference>
<proteinExistence type="predicted"/>
<accession>A0ABQ3XK96</accession>
<dbReference type="CDD" id="cd00090">
    <property type="entry name" value="HTH_ARSR"/>
    <property type="match status" value="1"/>
</dbReference>
<evidence type="ECO:0000256" key="1">
    <source>
        <dbReference type="ARBA" id="ARBA00023015"/>
    </source>
</evidence>
<dbReference type="InterPro" id="IPR051011">
    <property type="entry name" value="Metal_resp_trans_reg"/>
</dbReference>
<name>A0ABQ3XK96_9ACTN</name>
<dbReference type="InterPro" id="IPR036388">
    <property type="entry name" value="WH-like_DNA-bd_sf"/>
</dbReference>
<organism evidence="5 6">
    <name type="scientific">Actinoplanes couchii</name>
    <dbReference type="NCBI Taxonomy" id="403638"/>
    <lineage>
        <taxon>Bacteria</taxon>
        <taxon>Bacillati</taxon>
        <taxon>Actinomycetota</taxon>
        <taxon>Actinomycetes</taxon>
        <taxon>Micromonosporales</taxon>
        <taxon>Micromonosporaceae</taxon>
        <taxon>Actinoplanes</taxon>
    </lineage>
</organism>
<sequence length="382" mass="41780">MKNSALTLYISPLDVDPATVAHIRARSIVFTSTVDRFDEPQAIDVAYCFMPVLYQLDGHDLAGVRFAISPLAELVMSLRTWRDPGRYPVHLPWIRATQPLRDKLDTEMLYALITEWRWTPDFLTPPPHSPLTRVEDELTALTTTPADTIRTELLQLYGDEQHIPAPWHHPGALGRAVEALDGYWKLCFAPHWPRMRALLEGDVTHRGREIAQHGLAAMFAGLSPGVRLTGDTVEVHLGSGLSYHRRTEGGLTLIPSMWNRGVSAPVSATMQPHILYLARGSASLWEAEPLPAPGALAGLLGTHRAGLLARLGTPTSSTELATRLGVTPTAVNQHLRALRAAGLLTSTRHGRSMLYHRTDLADRLLAAAVPPAPAAAPPLDSC</sequence>
<dbReference type="InterPro" id="IPR036390">
    <property type="entry name" value="WH_DNA-bd_sf"/>
</dbReference>
<keyword evidence="1" id="KW-0805">Transcription regulation</keyword>
<evidence type="ECO:0000259" key="4">
    <source>
        <dbReference type="PROSITE" id="PS50987"/>
    </source>
</evidence>